<dbReference type="AlphaFoldDB" id="A0A0F9PE32"/>
<name>A0A0F9PE32_9ZZZZ</name>
<protein>
    <submittedName>
        <fullName evidence="2">Uncharacterized protein</fullName>
    </submittedName>
</protein>
<evidence type="ECO:0000256" key="1">
    <source>
        <dbReference type="SAM" id="MobiDB-lite"/>
    </source>
</evidence>
<dbReference type="EMBL" id="LAZR01002436">
    <property type="protein sequence ID" value="KKN30080.1"/>
    <property type="molecule type" value="Genomic_DNA"/>
</dbReference>
<proteinExistence type="predicted"/>
<gene>
    <name evidence="2" type="ORF">LCGC14_0837570</name>
</gene>
<reference evidence="2" key="1">
    <citation type="journal article" date="2015" name="Nature">
        <title>Complex archaea that bridge the gap between prokaryotes and eukaryotes.</title>
        <authorList>
            <person name="Spang A."/>
            <person name="Saw J.H."/>
            <person name="Jorgensen S.L."/>
            <person name="Zaremba-Niedzwiedzka K."/>
            <person name="Martijn J."/>
            <person name="Lind A.E."/>
            <person name="van Eijk R."/>
            <person name="Schleper C."/>
            <person name="Guy L."/>
            <person name="Ettema T.J."/>
        </authorList>
    </citation>
    <scope>NUCLEOTIDE SEQUENCE</scope>
</reference>
<feature type="region of interest" description="Disordered" evidence="1">
    <location>
        <begin position="56"/>
        <end position="103"/>
    </location>
</feature>
<comment type="caution">
    <text evidence="2">The sequence shown here is derived from an EMBL/GenBank/DDBJ whole genome shotgun (WGS) entry which is preliminary data.</text>
</comment>
<organism evidence="2">
    <name type="scientific">marine sediment metagenome</name>
    <dbReference type="NCBI Taxonomy" id="412755"/>
    <lineage>
        <taxon>unclassified sequences</taxon>
        <taxon>metagenomes</taxon>
        <taxon>ecological metagenomes</taxon>
    </lineage>
</organism>
<sequence length="103" mass="11576">MTRRTKHFWLVCSDDNSRPYLVYGGTTEESARQKGLDILGGIDFEVKMYPTPNLAAASSMHKGKRLEETHSLGKASQRLGHDRSLDRMKRRADRKNRGTGGGL</sequence>
<accession>A0A0F9PE32</accession>
<evidence type="ECO:0000313" key="2">
    <source>
        <dbReference type="EMBL" id="KKN30080.1"/>
    </source>
</evidence>